<evidence type="ECO:0000313" key="3">
    <source>
        <dbReference type="EMBL" id="CAB4255180.1"/>
    </source>
</evidence>
<dbReference type="GO" id="GO:0005697">
    <property type="term" value="C:telomerase holoenzyme complex"/>
    <property type="evidence" value="ECO:0007669"/>
    <property type="project" value="TreeGrafter"/>
</dbReference>
<dbReference type="InterPro" id="IPR019458">
    <property type="entry name" value="Est1-like_N"/>
</dbReference>
<gene>
    <name evidence="3" type="ORF">KABA2_05S10230</name>
</gene>
<evidence type="ECO:0000259" key="2">
    <source>
        <dbReference type="Pfam" id="PF10374"/>
    </source>
</evidence>
<dbReference type="Pfam" id="PF10374">
    <property type="entry name" value="EST1"/>
    <property type="match status" value="1"/>
</dbReference>
<proteinExistence type="predicted"/>
<dbReference type="GO" id="GO:0000184">
    <property type="term" value="P:nuclear-transcribed mRNA catabolic process, nonsense-mediated decay"/>
    <property type="evidence" value="ECO:0007669"/>
    <property type="project" value="TreeGrafter"/>
</dbReference>
<dbReference type="InterPro" id="IPR045153">
    <property type="entry name" value="Est1/Ebs1-like"/>
</dbReference>
<sequence length="714" mass="83801">MVSEPNISELKSTIDRGHDVVTRLTFGNFLMRNTYNDSIKTIQDIHADIYKLLLAESSMYFENVGDSNLNDDIQFKDQMSSVFDDVWFKIQKPLFVWFQTWKLSLPKEKRRGLKVAVERRKLLYRLKRIFKIMHRFYYTIIEKLLSRLNLSKIIPNQIIQELNIKVSNRIDPPINPLEFGETVSIVLTETIYQCIFYLGKIHYWQVLLEIREIILSIGKFSKSRRYLAMASSLLPSYGKTYSQMSLLYLKSGDAFEALYYSIRSLGTKIRHKHSMIMFKNIIQGNSIRNVIIDSDDIRKMRVEDAFLMVLKYYYNHNYSNTKLINTISKMFFTDFKFSGGPRGTDIIFKMIIVIAGCLHERMPKDETKMKSFHKVILTKNQQKYLDWTFDLVSGIFNVIIINNYKEKFNNETGSLGILRFIMCWIKSNKYLLQYAHRNRGICKILANSVNMFNDHHIVGTNLYVEHRPERPYLFQEDILVRELFYIKYRLTDFNDKIIFEHKDIVNGLLGCPEDSLKLSVYSENLLRLTAIISSIIKFLSNNKFGIVWNREYKIFNFDLTSFEQYEKRRETITLDKSIDLYQKEIRQQLDPTTKIFSLTTLIGELSPRKKKRGEGQQVNEAVLEKRRLTDISSSPEKESTDDKCSQSGICFIQDRLLSSEGKEGDWRNPIPFTDDSHFSSLIDDDEIPSLKYSDYDINAKASSILDIVDLMNDL</sequence>
<dbReference type="GeneID" id="64858215"/>
<dbReference type="InterPro" id="IPR011990">
    <property type="entry name" value="TPR-like_helical_dom_sf"/>
</dbReference>
<comment type="caution">
    <text evidence="3">The sequence shown here is derived from an EMBL/GenBank/DDBJ whole genome shotgun (WGS) entry which is preliminary data.</text>
</comment>
<dbReference type="Gene3D" id="1.25.40.10">
    <property type="entry name" value="Tetratricopeptide repeat domain"/>
    <property type="match status" value="1"/>
</dbReference>
<organism evidence="3 4">
    <name type="scientific">Maudiozyma barnettii</name>
    <dbReference type="NCBI Taxonomy" id="61262"/>
    <lineage>
        <taxon>Eukaryota</taxon>
        <taxon>Fungi</taxon>
        <taxon>Dikarya</taxon>
        <taxon>Ascomycota</taxon>
        <taxon>Saccharomycotina</taxon>
        <taxon>Saccharomycetes</taxon>
        <taxon>Saccharomycetales</taxon>
        <taxon>Saccharomycetaceae</taxon>
        <taxon>Maudiozyma</taxon>
    </lineage>
</organism>
<dbReference type="AlphaFoldDB" id="A0A8H2VGR6"/>
<accession>A0A8H2VGR6</accession>
<dbReference type="GO" id="GO:0070034">
    <property type="term" value="F:telomerase RNA binding"/>
    <property type="evidence" value="ECO:0007669"/>
    <property type="project" value="TreeGrafter"/>
</dbReference>
<dbReference type="SUPFAM" id="SSF48452">
    <property type="entry name" value="TPR-like"/>
    <property type="match status" value="1"/>
</dbReference>
<dbReference type="Pfam" id="PF10373">
    <property type="entry name" value="EST1_DNA_bind"/>
    <property type="match status" value="1"/>
</dbReference>
<dbReference type="EMBL" id="CAEFZW010000005">
    <property type="protein sequence ID" value="CAB4255180.1"/>
    <property type="molecule type" value="Genomic_DNA"/>
</dbReference>
<dbReference type="PANTHER" id="PTHR15696:SF37">
    <property type="entry name" value="NONSENSE-MEDIATED MRNA DECAY FACTOR EBS1-RELATED"/>
    <property type="match status" value="1"/>
</dbReference>
<dbReference type="InterPro" id="IPR018834">
    <property type="entry name" value="DNA/RNA-bd_Est1-type"/>
</dbReference>
<dbReference type="RefSeq" id="XP_041407024.1">
    <property type="nucleotide sequence ID" value="XM_041551090.1"/>
</dbReference>
<keyword evidence="4" id="KW-1185">Reference proteome</keyword>
<dbReference type="GO" id="GO:0042162">
    <property type="term" value="F:telomeric DNA binding"/>
    <property type="evidence" value="ECO:0007669"/>
    <property type="project" value="TreeGrafter"/>
</dbReference>
<dbReference type="OrthoDB" id="69928at2759"/>
<feature type="domain" description="Telomerase activating protein Est1-like N-terminal" evidence="2">
    <location>
        <begin position="82"/>
        <end position="208"/>
    </location>
</feature>
<evidence type="ECO:0000259" key="1">
    <source>
        <dbReference type="Pfam" id="PF10373"/>
    </source>
</evidence>
<dbReference type="PANTHER" id="PTHR15696">
    <property type="entry name" value="SMG-7 SUPPRESSOR WITH MORPHOLOGICAL EFFECT ON GENITALIA PROTEIN 7"/>
    <property type="match status" value="1"/>
</dbReference>
<protein>
    <submittedName>
        <fullName evidence="3">Similar to Saccharomyces cerevisiae YDR206W EBS1 Protein involved in inhibition of translation and nonsense-mediated decay</fullName>
    </submittedName>
</protein>
<dbReference type="Proteomes" id="UP000644660">
    <property type="component" value="Unassembled WGS sequence"/>
</dbReference>
<reference evidence="3 4" key="1">
    <citation type="submission" date="2020-05" db="EMBL/GenBank/DDBJ databases">
        <authorList>
            <person name="Casaregola S."/>
            <person name="Devillers H."/>
            <person name="Grondin C."/>
        </authorList>
    </citation>
    <scope>NUCLEOTIDE SEQUENCE [LARGE SCALE GENOMIC DNA]</scope>
    <source>
        <strain evidence="3 4">CLIB 1767</strain>
    </source>
</reference>
<name>A0A8H2VGR6_9SACH</name>
<feature type="domain" description="DNA/RNA-binding" evidence="1">
    <location>
        <begin position="223"/>
        <end position="489"/>
    </location>
</feature>
<evidence type="ECO:0000313" key="4">
    <source>
        <dbReference type="Proteomes" id="UP000644660"/>
    </source>
</evidence>